<feature type="transmembrane region" description="Helical" evidence="7">
    <location>
        <begin position="352"/>
        <end position="378"/>
    </location>
</feature>
<feature type="transmembrane region" description="Helical" evidence="7">
    <location>
        <begin position="161"/>
        <end position="181"/>
    </location>
</feature>
<dbReference type="InterPro" id="IPR011701">
    <property type="entry name" value="MFS"/>
</dbReference>
<dbReference type="Gene3D" id="1.20.1250.20">
    <property type="entry name" value="MFS general substrate transporter like domains"/>
    <property type="match status" value="1"/>
</dbReference>
<feature type="transmembrane region" description="Helical" evidence="7">
    <location>
        <begin position="224"/>
        <end position="243"/>
    </location>
</feature>
<dbReference type="Pfam" id="PF07690">
    <property type="entry name" value="MFS_1"/>
    <property type="match status" value="1"/>
</dbReference>
<dbReference type="PROSITE" id="PS50850">
    <property type="entry name" value="MFS"/>
    <property type="match status" value="1"/>
</dbReference>
<feature type="transmembrane region" description="Helical" evidence="7">
    <location>
        <begin position="132"/>
        <end position="155"/>
    </location>
</feature>
<organism evidence="9 10">
    <name type="scientific">Lactiplantibacillus fabifermentans DSM 21115</name>
    <dbReference type="NCBI Taxonomy" id="1413187"/>
    <lineage>
        <taxon>Bacteria</taxon>
        <taxon>Bacillati</taxon>
        <taxon>Bacillota</taxon>
        <taxon>Bacilli</taxon>
        <taxon>Lactobacillales</taxon>
        <taxon>Lactobacillaceae</taxon>
        <taxon>Lactiplantibacillus</taxon>
    </lineage>
</organism>
<feature type="transmembrane region" description="Helical" evidence="7">
    <location>
        <begin position="193"/>
        <end position="212"/>
    </location>
</feature>
<gene>
    <name evidence="9" type="ORF">DY78_GL000841</name>
</gene>
<feature type="transmembrane region" description="Helical" evidence="7">
    <location>
        <begin position="102"/>
        <end position="120"/>
    </location>
</feature>
<evidence type="ECO:0000256" key="6">
    <source>
        <dbReference type="ARBA" id="ARBA00023136"/>
    </source>
</evidence>
<dbReference type="GO" id="GO:0005886">
    <property type="term" value="C:plasma membrane"/>
    <property type="evidence" value="ECO:0007669"/>
    <property type="project" value="UniProtKB-SubCell"/>
</dbReference>
<dbReference type="InterPro" id="IPR036259">
    <property type="entry name" value="MFS_trans_sf"/>
</dbReference>
<dbReference type="SUPFAM" id="SSF103473">
    <property type="entry name" value="MFS general substrate transporter"/>
    <property type="match status" value="1"/>
</dbReference>
<feature type="transmembrane region" description="Helical" evidence="7">
    <location>
        <begin position="390"/>
        <end position="416"/>
    </location>
</feature>
<evidence type="ECO:0000313" key="10">
    <source>
        <dbReference type="Proteomes" id="UP000050920"/>
    </source>
</evidence>
<feature type="transmembrane region" description="Helical" evidence="7">
    <location>
        <begin position="263"/>
        <end position="283"/>
    </location>
</feature>
<evidence type="ECO:0000256" key="3">
    <source>
        <dbReference type="ARBA" id="ARBA00022475"/>
    </source>
</evidence>
<keyword evidence="5 7" id="KW-1133">Transmembrane helix</keyword>
<evidence type="ECO:0000256" key="1">
    <source>
        <dbReference type="ARBA" id="ARBA00004651"/>
    </source>
</evidence>
<name>A0A0R2NLA6_9LACO</name>
<keyword evidence="10" id="KW-1185">Reference proteome</keyword>
<feature type="transmembrane region" description="Helical" evidence="7">
    <location>
        <begin position="321"/>
        <end position="346"/>
    </location>
</feature>
<dbReference type="InterPro" id="IPR020846">
    <property type="entry name" value="MFS_dom"/>
</dbReference>
<feature type="transmembrane region" description="Helical" evidence="7">
    <location>
        <begin position="7"/>
        <end position="29"/>
    </location>
</feature>
<feature type="domain" description="Major facilitator superfamily (MFS) profile" evidence="8">
    <location>
        <begin position="7"/>
        <end position="444"/>
    </location>
</feature>
<dbReference type="GO" id="GO:0022857">
    <property type="term" value="F:transmembrane transporter activity"/>
    <property type="evidence" value="ECO:0007669"/>
    <property type="project" value="InterPro"/>
</dbReference>
<comment type="subcellular location">
    <subcellularLocation>
        <location evidence="1">Cell membrane</location>
        <topology evidence="1">Multi-pass membrane protein</topology>
    </subcellularLocation>
</comment>
<dbReference type="Proteomes" id="UP000050920">
    <property type="component" value="Unassembled WGS sequence"/>
</dbReference>
<protein>
    <submittedName>
        <fullName evidence="9">Proton-dependent transporter</fullName>
    </submittedName>
</protein>
<evidence type="ECO:0000256" key="4">
    <source>
        <dbReference type="ARBA" id="ARBA00022692"/>
    </source>
</evidence>
<dbReference type="PANTHER" id="PTHR42718:SF46">
    <property type="entry name" value="BLR6921 PROTEIN"/>
    <property type="match status" value="1"/>
</dbReference>
<feature type="transmembrane region" description="Helical" evidence="7">
    <location>
        <begin position="422"/>
        <end position="440"/>
    </location>
</feature>
<proteinExistence type="predicted"/>
<reference evidence="9 10" key="1">
    <citation type="journal article" date="2015" name="Genome Announc.">
        <title>Expanding the biotechnology potential of lactobacilli through comparative genomics of 213 strains and associated genera.</title>
        <authorList>
            <person name="Sun Z."/>
            <person name="Harris H.M."/>
            <person name="McCann A."/>
            <person name="Guo C."/>
            <person name="Argimon S."/>
            <person name="Zhang W."/>
            <person name="Yang X."/>
            <person name="Jeffery I.B."/>
            <person name="Cooney J.C."/>
            <person name="Kagawa T.F."/>
            <person name="Liu W."/>
            <person name="Song Y."/>
            <person name="Salvetti E."/>
            <person name="Wrobel A."/>
            <person name="Rasinkangas P."/>
            <person name="Parkhill J."/>
            <person name="Rea M.C."/>
            <person name="O'Sullivan O."/>
            <person name="Ritari J."/>
            <person name="Douillard F.P."/>
            <person name="Paul Ross R."/>
            <person name="Yang R."/>
            <person name="Briner A.E."/>
            <person name="Felis G.E."/>
            <person name="de Vos W.M."/>
            <person name="Barrangou R."/>
            <person name="Klaenhammer T.R."/>
            <person name="Caufield P.W."/>
            <person name="Cui Y."/>
            <person name="Zhang H."/>
            <person name="O'Toole P.W."/>
        </authorList>
    </citation>
    <scope>NUCLEOTIDE SEQUENCE [LARGE SCALE GENOMIC DNA]</scope>
    <source>
        <strain evidence="9 10">DSM 21115</strain>
    </source>
</reference>
<keyword evidence="6 7" id="KW-0472">Membrane</keyword>
<accession>A0A0R2NLA6</accession>
<keyword evidence="2" id="KW-0813">Transport</keyword>
<feature type="transmembrane region" description="Helical" evidence="7">
    <location>
        <begin position="41"/>
        <end position="61"/>
    </location>
</feature>
<dbReference type="RefSeq" id="WP_024625067.1">
    <property type="nucleotide sequence ID" value="NZ_AYGX02000123.1"/>
</dbReference>
<feature type="transmembrane region" description="Helical" evidence="7">
    <location>
        <begin position="73"/>
        <end position="90"/>
    </location>
</feature>
<keyword evidence="3" id="KW-1003">Cell membrane</keyword>
<comment type="caution">
    <text evidence="9">The sequence shown here is derived from an EMBL/GenBank/DDBJ whole genome shotgun (WGS) entry which is preliminary data.</text>
</comment>
<evidence type="ECO:0000256" key="2">
    <source>
        <dbReference type="ARBA" id="ARBA00022448"/>
    </source>
</evidence>
<sequence length="454" mass="49569">MTKEIKVALLMAASLFIEIMDGTIVTTALPSMARYFRTGSATVALLVSIYLITVAIFIPLSGWLANRFGKKRIWLLAVSLFTLSSLGSALSPTFSVLLGMRVIQGMSGALMTPTARLIVLEKIVPSQLLRMTSYLVWPALIAPAIAPLVGGLIVTWWNWRWIFIINLPMGIVIILIGLFLLDSDIQPTIQHKFDITGFLEIAIASGLILTGAELATHGHAEWLLATQMVVGGAFMLVLSYFHLQKVENPLFSVASLRIESFRFTQTGGSILWLSVGAMPYLMTVYLQTIFQWSPVKASGFVIFIFLGNVGIKPFTTVIIKVFKYCGALFSAFFMVMVSSFCLALITTTTWPVIIALLAFISGVGRSLALTAYNGLTFADVPLAERNSANTLASVIMTLAQGLGVSLITVIVSIFSQSMTLEHAYQFGFVFLGVLMLWPMMELTTVSKNIGESTI</sequence>
<evidence type="ECO:0000256" key="7">
    <source>
        <dbReference type="SAM" id="Phobius"/>
    </source>
</evidence>
<evidence type="ECO:0000256" key="5">
    <source>
        <dbReference type="ARBA" id="ARBA00022989"/>
    </source>
</evidence>
<evidence type="ECO:0000259" key="8">
    <source>
        <dbReference type="PROSITE" id="PS50850"/>
    </source>
</evidence>
<keyword evidence="4 7" id="KW-0812">Transmembrane</keyword>
<dbReference type="AlphaFoldDB" id="A0A0R2NLA6"/>
<dbReference type="PANTHER" id="PTHR42718">
    <property type="entry name" value="MAJOR FACILITATOR SUPERFAMILY MULTIDRUG TRANSPORTER MFSC"/>
    <property type="match status" value="1"/>
</dbReference>
<dbReference type="Gene3D" id="1.20.1720.10">
    <property type="entry name" value="Multidrug resistance protein D"/>
    <property type="match status" value="1"/>
</dbReference>
<evidence type="ECO:0000313" key="9">
    <source>
        <dbReference type="EMBL" id="KRO26545.1"/>
    </source>
</evidence>
<dbReference type="EMBL" id="AYGX02000123">
    <property type="protein sequence ID" value="KRO26545.1"/>
    <property type="molecule type" value="Genomic_DNA"/>
</dbReference>